<proteinExistence type="predicted"/>
<dbReference type="OrthoDB" id="3886018at2759"/>
<evidence type="ECO:0000256" key="1">
    <source>
        <dbReference type="SAM" id="SignalP"/>
    </source>
</evidence>
<evidence type="ECO:0000313" key="3">
    <source>
        <dbReference type="Proteomes" id="UP000572817"/>
    </source>
</evidence>
<reference evidence="2" key="1">
    <citation type="submission" date="2020-04" db="EMBL/GenBank/DDBJ databases">
        <title>Genome Assembly and Annotation of Botryosphaeria dothidea sdau 11-99, a Latent Pathogen of Apple Fruit Ring Rot in China.</title>
        <authorList>
            <person name="Yu C."/>
            <person name="Diao Y."/>
            <person name="Lu Q."/>
            <person name="Zhao J."/>
            <person name="Cui S."/>
            <person name="Peng C."/>
            <person name="He B."/>
            <person name="Liu H."/>
        </authorList>
    </citation>
    <scope>NUCLEOTIDE SEQUENCE [LARGE SCALE GENOMIC DNA]</scope>
    <source>
        <strain evidence="2">Sdau11-99</strain>
    </source>
</reference>
<dbReference type="Proteomes" id="UP000572817">
    <property type="component" value="Unassembled WGS sequence"/>
</dbReference>
<feature type="signal peptide" evidence="1">
    <location>
        <begin position="1"/>
        <end position="22"/>
    </location>
</feature>
<sequence>MKTTYLLQSLAFVAANALLTTGNHDADQSHASPFWGALDASPDLGAAEPHAHERRNTRAKCSLWFMEGHQAGIPRDAIQERNFTLEKRVMTLPGGDMTEFYNSELTNPEINPIIWEVQTRDGIEDANTADIATFNDVAVSYGTRQLCGCTVLLIVSKRGVYAAHYWENIVFDPDQYYIDKYGAADKLFERFVIKGLTEGVRTGRPTPQVSLKNYKDRIIDDSIRGFLMIPRRSANDVEDGYRNRWNQIKNTVGDLIPQLKPALDEQGQETNDKWREYKYDAIEVDDRRHTTTPAGKVLIKYDPDHDKKKKISIWMEDSLIYDNDW</sequence>
<keyword evidence="3" id="KW-1185">Reference proteome</keyword>
<dbReference type="EMBL" id="WWBZ02000001">
    <property type="protein sequence ID" value="KAF4313897.1"/>
    <property type="molecule type" value="Genomic_DNA"/>
</dbReference>
<evidence type="ECO:0000313" key="2">
    <source>
        <dbReference type="EMBL" id="KAF4313897.1"/>
    </source>
</evidence>
<accession>A0A8H4J8X5</accession>
<protein>
    <submittedName>
        <fullName evidence="2">Uncharacterized protein</fullName>
    </submittedName>
</protein>
<name>A0A8H4J8X5_9PEZI</name>
<comment type="caution">
    <text evidence="2">The sequence shown here is derived from an EMBL/GenBank/DDBJ whole genome shotgun (WGS) entry which is preliminary data.</text>
</comment>
<keyword evidence="1" id="KW-0732">Signal</keyword>
<gene>
    <name evidence="2" type="ORF">GTA08_BOTSDO00997</name>
</gene>
<feature type="chain" id="PRO_5034203762" evidence="1">
    <location>
        <begin position="23"/>
        <end position="325"/>
    </location>
</feature>
<organism evidence="2 3">
    <name type="scientific">Botryosphaeria dothidea</name>
    <dbReference type="NCBI Taxonomy" id="55169"/>
    <lineage>
        <taxon>Eukaryota</taxon>
        <taxon>Fungi</taxon>
        <taxon>Dikarya</taxon>
        <taxon>Ascomycota</taxon>
        <taxon>Pezizomycotina</taxon>
        <taxon>Dothideomycetes</taxon>
        <taxon>Dothideomycetes incertae sedis</taxon>
        <taxon>Botryosphaeriales</taxon>
        <taxon>Botryosphaeriaceae</taxon>
        <taxon>Botryosphaeria</taxon>
    </lineage>
</organism>
<dbReference type="AlphaFoldDB" id="A0A8H4J8X5"/>